<name>L7F4T9_STRT8</name>
<evidence type="ECO:0000313" key="4">
    <source>
        <dbReference type="Proteomes" id="UP000010931"/>
    </source>
</evidence>
<dbReference type="Pfam" id="PF00656">
    <property type="entry name" value="Peptidase_C14"/>
    <property type="match status" value="1"/>
</dbReference>
<dbReference type="NCBIfam" id="NF047832">
    <property type="entry name" value="caspase_w_EACC1"/>
    <property type="match status" value="1"/>
</dbReference>
<sequence>MGHLRFPDLRPSPVRDLLIWMHQLHGRAGAPGVRTMGEAVGCSHHKIHEMLTSGKCPRDGSTLFDLAEWLGRQGSRPRLRGSDEDEERFFAELDALWAAAVTFTLLQPPELPPPTPPRQSAPDSSAEVPSRPAESPEPKPQLPFAAVEGKVIGDRTVSSQPSSGTRLLRHAAMPELMESRALLVATGSYGDVGLPDLPGVHKGARALADVLISSQPEPAFAADKLRLMIDPEDPRDILRAVQTAADEARDVLMLYFAGHGLVSQRGELQFATRSTEPGVDYTTVRYNDIRELVASSRAKRSLVVLDACYSGRALDVMGPYTGMQEAPSTYLLASAGARSASFVDSEGVPIFTQQLIDVLNFGDAEAPEILTIREIHQILAYRARRDGHPLPELRANETGHALALARNHALDPPRVDLP</sequence>
<feature type="region of interest" description="Disordered" evidence="1">
    <location>
        <begin position="107"/>
        <end position="141"/>
    </location>
</feature>
<dbReference type="STRING" id="85558.T45_06255"/>
<dbReference type="EMBL" id="AEJB01000361">
    <property type="protein sequence ID" value="ELP66342.1"/>
    <property type="molecule type" value="Genomic_DNA"/>
</dbReference>
<gene>
    <name evidence="3" type="ORF">STRTUCAR8_01928</name>
</gene>
<evidence type="ECO:0000313" key="3">
    <source>
        <dbReference type="EMBL" id="ELP66342.1"/>
    </source>
</evidence>
<feature type="domain" description="Peptidase C14 caspase" evidence="2">
    <location>
        <begin position="180"/>
        <end position="370"/>
    </location>
</feature>
<dbReference type="Gene3D" id="3.40.50.1460">
    <property type="match status" value="1"/>
</dbReference>
<dbReference type="SUPFAM" id="SSF52129">
    <property type="entry name" value="Caspase-like"/>
    <property type="match status" value="1"/>
</dbReference>
<accession>L7F4T9</accession>
<dbReference type="GO" id="GO:0006508">
    <property type="term" value="P:proteolysis"/>
    <property type="evidence" value="ECO:0007669"/>
    <property type="project" value="InterPro"/>
</dbReference>
<comment type="caution">
    <text evidence="3">The sequence shown here is derived from an EMBL/GenBank/DDBJ whole genome shotgun (WGS) entry which is preliminary data.</text>
</comment>
<reference evidence="3 4" key="1">
    <citation type="journal article" date="2011" name="Plasmid">
        <title>Streptomyces turgidiscabies Car8 contains a modular pathogenicity island that shares virulence genes with other actinobacterial plant pathogens.</title>
        <authorList>
            <person name="Huguet-Tapia J.C."/>
            <person name="Badger J.H."/>
            <person name="Loria R."/>
            <person name="Pettis G.S."/>
        </authorList>
    </citation>
    <scope>NUCLEOTIDE SEQUENCE [LARGE SCALE GENOMIC DNA]</scope>
    <source>
        <strain evidence="3 4">Car8</strain>
    </source>
</reference>
<dbReference type="InterPro" id="IPR029030">
    <property type="entry name" value="Caspase-like_dom_sf"/>
</dbReference>
<organism evidence="3 4">
    <name type="scientific">Streptomyces turgidiscabies (strain Car8)</name>
    <dbReference type="NCBI Taxonomy" id="698760"/>
    <lineage>
        <taxon>Bacteria</taxon>
        <taxon>Bacillati</taxon>
        <taxon>Actinomycetota</taxon>
        <taxon>Actinomycetes</taxon>
        <taxon>Kitasatosporales</taxon>
        <taxon>Streptomycetaceae</taxon>
        <taxon>Streptomyces</taxon>
    </lineage>
</organism>
<feature type="compositionally biased region" description="Pro residues" evidence="1">
    <location>
        <begin position="109"/>
        <end position="119"/>
    </location>
</feature>
<dbReference type="GO" id="GO:0004197">
    <property type="term" value="F:cysteine-type endopeptidase activity"/>
    <property type="evidence" value="ECO:0007669"/>
    <property type="project" value="InterPro"/>
</dbReference>
<evidence type="ECO:0000256" key="1">
    <source>
        <dbReference type="SAM" id="MobiDB-lite"/>
    </source>
</evidence>
<keyword evidence="4" id="KW-1185">Reference proteome</keyword>
<dbReference type="AlphaFoldDB" id="L7F4T9"/>
<evidence type="ECO:0000259" key="2">
    <source>
        <dbReference type="Pfam" id="PF00656"/>
    </source>
</evidence>
<proteinExistence type="predicted"/>
<dbReference type="InterPro" id="IPR011600">
    <property type="entry name" value="Pept_C14_caspase"/>
</dbReference>
<protein>
    <submittedName>
        <fullName evidence="3">WD-40 repeat protein</fullName>
    </submittedName>
</protein>
<dbReference type="Proteomes" id="UP000010931">
    <property type="component" value="Unassembled WGS sequence"/>
</dbReference>